<evidence type="ECO:0000259" key="7">
    <source>
        <dbReference type="Pfam" id="PF16213"/>
    </source>
</evidence>
<dbReference type="PANTHER" id="PTHR10663">
    <property type="entry name" value="GUANYL-NUCLEOTIDE EXCHANGE FACTOR"/>
    <property type="match status" value="1"/>
</dbReference>
<keyword evidence="9" id="KW-1185">Reference proteome</keyword>
<dbReference type="SUPFAM" id="SSF48371">
    <property type="entry name" value="ARM repeat"/>
    <property type="match status" value="1"/>
</dbReference>
<dbReference type="InterPro" id="IPR032691">
    <property type="entry name" value="Mon2/Sec7/BIG1-like_HUS"/>
</dbReference>
<accession>A0A0D2NCF4</accession>
<dbReference type="OrthoDB" id="294853at2759"/>
<dbReference type="Proteomes" id="UP000054270">
    <property type="component" value="Unassembled WGS sequence"/>
</dbReference>
<dbReference type="InterPro" id="IPR032629">
    <property type="entry name" value="DCB_dom"/>
</dbReference>
<feature type="domain" description="Mon2/Sec7/BIG1-like HUS" evidence="5">
    <location>
        <begin position="205"/>
        <end position="364"/>
    </location>
</feature>
<keyword evidence="3" id="KW-0653">Protein transport</keyword>
<evidence type="ECO:0000313" key="9">
    <source>
        <dbReference type="Proteomes" id="UP000054270"/>
    </source>
</evidence>
<dbReference type="InterPro" id="IPR032817">
    <property type="entry name" value="Mon2_C"/>
</dbReference>
<comment type="similarity">
    <text evidence="1">Belongs to the MON2 family.</text>
</comment>
<feature type="region of interest" description="Disordered" evidence="4">
    <location>
        <begin position="992"/>
        <end position="1015"/>
    </location>
</feature>
<dbReference type="STRING" id="945553.A0A0D2NCF4"/>
<name>A0A0D2NCF4_HYPSF</name>
<keyword evidence="2" id="KW-0813">Transport</keyword>
<feature type="domain" description="Mon2/Sec7/BIG1-like dimerisation and cyclophilin-binding" evidence="7">
    <location>
        <begin position="4"/>
        <end position="175"/>
    </location>
</feature>
<feature type="region of interest" description="Disordered" evidence="4">
    <location>
        <begin position="1582"/>
        <end position="1626"/>
    </location>
</feature>
<protein>
    <submittedName>
        <fullName evidence="8">Uncharacterized protein</fullName>
    </submittedName>
</protein>
<dbReference type="Pfam" id="PF12783">
    <property type="entry name" value="Sec7-like_HUS"/>
    <property type="match status" value="1"/>
</dbReference>
<feature type="compositionally biased region" description="Polar residues" evidence="4">
    <location>
        <begin position="1825"/>
        <end position="1837"/>
    </location>
</feature>
<feature type="compositionally biased region" description="Polar residues" evidence="4">
    <location>
        <begin position="1583"/>
        <end position="1594"/>
    </location>
</feature>
<dbReference type="GO" id="GO:0015031">
    <property type="term" value="P:protein transport"/>
    <property type="evidence" value="ECO:0007669"/>
    <property type="project" value="UniProtKB-KW"/>
</dbReference>
<organism evidence="8 9">
    <name type="scientific">Hypholoma sublateritium (strain FD-334 SS-4)</name>
    <dbReference type="NCBI Taxonomy" id="945553"/>
    <lineage>
        <taxon>Eukaryota</taxon>
        <taxon>Fungi</taxon>
        <taxon>Dikarya</taxon>
        <taxon>Basidiomycota</taxon>
        <taxon>Agaricomycotina</taxon>
        <taxon>Agaricomycetes</taxon>
        <taxon>Agaricomycetidae</taxon>
        <taxon>Agaricales</taxon>
        <taxon>Agaricineae</taxon>
        <taxon>Strophariaceae</taxon>
        <taxon>Hypholoma</taxon>
    </lineage>
</organism>
<evidence type="ECO:0000259" key="6">
    <source>
        <dbReference type="Pfam" id="PF16206"/>
    </source>
</evidence>
<sequence>MSSLAFLVTELQSLASETRRKHPEIREAAEKSLAILRASPEQATANLASDGPQSQDLLRPVFMGCATKNAKVVAISLGSLQRLISLKAVPQSAVPLIINTMNDAMSQGVDIQLRILQTLVSLVPNFPAIHGDLLGDALLLCFKLQESRIAVVSSTAAATLRQLVMFVVDKMVLEDRLAEADEIPASALREVQLPDGGTKLLGPSARDAFLVFEDLCLLTNGERPTFLKLELLHKTFALELIESVLTNYHELFRKHPELVLLLRHHLCPLLIKSLSDRPHFPLLLRCTRVIFLLLKKFSLELETEVEVFLTMLIRLISEDGSEGEPSKPIWMRVLAMEIMRGLCSDADLIRSMWNRYDAQDSGSKVISSLVTALKRLVTEKPALLGVGAQMGGVGVHSDPSPSPSGTGASGAAAYGLDMAGRVASATVSGVVGMIGGSGGLSLHGSSMKLQCIDQLDKADAPPIPESYIYLLAVQCIISLCEGFASFSGPIYSNIAIQRPRAAGDSVVRAPPALDLATLPDDFQTRQLRIVQSIISQAWPALLAALSFIIATNLSDELFVDVLASYQAMTNVSGMLGLTTPRDAFFNSLSKFSVPIRVVSSLEAWVEHPPAQTPRSATAAFSEGLGLGGPTQPPGLSERNMACLKVLLGCSLFLAGSLGESWYAVLEALQNADGVLAMMAKTGGGHGSAKKGIFGGGANVPSGMSGGPPNMRSASLSGAQSAPGASASPSKHPLLSDLDVETMQLALQRLFDSSKNLEDSAFRDFVNALCKLSSEMVGMQTSEVIPVNPSESSEDAPPFLSVAGRNRSSESVIHRRRVSGIQIPKNFRAGDFGISKLGGVAMLNIHRLIYRSPDVAWNTTTSHLLLIIHLGFAPQAIRIQAGKVLDEILLMVPRNLSNSPGIQADVQRRVLDVLAQQVIPDSALPLYQQTSTSVELRKMGLETLHQILQAAGHTLVTGWEIIFQMLESVCRPSSTSSISEHYPAQSVKSQSADSVSVLSNPPSPAARTKPLPLGLGNPTEKSYSGLVKIAFQSLTLVCDAVSSLSPAHLRLCISTLGHFGHQADTNIALTAAASLLWSVSDAIQSKRKNVDEEPEYSELWMFLLLEVLGLCTDSRAEVRDGAIQTLFRTMQLYGATLSLETWDQCIWKVTFPLLDALTADIRHLSEAPQSHDTGAEHAWDESKTLALHSIGAIFTDFLVAKIMLLDSFTKAWDVFVGHIEEAILLDNRNVSAPALRSLEKGVSAFLSAEGVLRVRVTESLERVWSGIDMLGTAATRRYTSQEDASNSPHQPFTQESLIAYVDVIQSARKTSKGGDGKEWDLVRLTRLMEILKGVVTYPESPDYRPDTDVLSPVQAAVMDTISGIDLSVTSSPSLVMHDLADYATLPFLAAFDIQSQQRNQQAPSAQKRVTYIALTKKTMPMLVDLFLRFKANEEIYVDGTLESILSAYSIPMKLKYDCPAPSRFGKDLPLWKTATTCFLRIVKECTSQMHLLDEIIPDVRIDGIWRQILDVFRGGILADCSAAESFPLDVQEAEENFDLALIASLEIDVVPHLGGSRVPDDLVSQLGKILQRGSKFYEIEESDLPNTLGSPTGQIASPRMSIPRSPPPEIQAPATKSKAPHKHSGSASKLEGIDINTHYSDLGSTDFGTVLPRERFSYWCFDLLFLICSDVTRDQEESRKRLAAVTLPSLLNRCRTSLMGYVADESLRGNMPFPRAKEEELLYILRKILKLRLWPGSLWAALSDDPTKYCLKQPVLGIDVPAPETPRELISDSVKRTPIAHLFHFYPVLCEIASIPRKSPTCWVSLDDDSKDIHHALDKGIKANGTAPTSPGSNSRSGGSDAVEFDTKRLASEILKEIGREMGVSY</sequence>
<dbReference type="PANTHER" id="PTHR10663:SF333">
    <property type="entry name" value="PROTEIN MON2 HOMOLOG"/>
    <property type="match status" value="1"/>
</dbReference>
<dbReference type="Pfam" id="PF16213">
    <property type="entry name" value="DCB"/>
    <property type="match status" value="1"/>
</dbReference>
<evidence type="ECO:0000259" key="5">
    <source>
        <dbReference type="Pfam" id="PF12783"/>
    </source>
</evidence>
<feature type="compositionally biased region" description="Low complexity" evidence="4">
    <location>
        <begin position="712"/>
        <end position="729"/>
    </location>
</feature>
<dbReference type="GO" id="GO:0005794">
    <property type="term" value="C:Golgi apparatus"/>
    <property type="evidence" value="ECO:0007669"/>
    <property type="project" value="UniProtKB-ARBA"/>
</dbReference>
<dbReference type="EMBL" id="KN817615">
    <property type="protein sequence ID" value="KJA16779.1"/>
    <property type="molecule type" value="Genomic_DNA"/>
</dbReference>
<feature type="region of interest" description="Disordered" evidence="4">
    <location>
        <begin position="1819"/>
        <end position="1842"/>
    </location>
</feature>
<feature type="region of interest" description="Disordered" evidence="4">
    <location>
        <begin position="700"/>
        <end position="732"/>
    </location>
</feature>
<dbReference type="OMA" id="AWRLCLN"/>
<dbReference type="Pfam" id="PF16206">
    <property type="entry name" value="Mon2_C"/>
    <property type="match status" value="2"/>
</dbReference>
<proteinExistence type="inferred from homology"/>
<gene>
    <name evidence="8" type="ORF">HYPSUDRAFT_1058197</name>
</gene>
<dbReference type="InterPro" id="IPR016024">
    <property type="entry name" value="ARM-type_fold"/>
</dbReference>
<reference evidence="9" key="1">
    <citation type="submission" date="2014-04" db="EMBL/GenBank/DDBJ databases">
        <title>Evolutionary Origins and Diversification of the Mycorrhizal Mutualists.</title>
        <authorList>
            <consortium name="DOE Joint Genome Institute"/>
            <consortium name="Mycorrhizal Genomics Consortium"/>
            <person name="Kohler A."/>
            <person name="Kuo A."/>
            <person name="Nagy L.G."/>
            <person name="Floudas D."/>
            <person name="Copeland A."/>
            <person name="Barry K.W."/>
            <person name="Cichocki N."/>
            <person name="Veneault-Fourrey C."/>
            <person name="LaButti K."/>
            <person name="Lindquist E.A."/>
            <person name="Lipzen A."/>
            <person name="Lundell T."/>
            <person name="Morin E."/>
            <person name="Murat C."/>
            <person name="Riley R."/>
            <person name="Ohm R."/>
            <person name="Sun H."/>
            <person name="Tunlid A."/>
            <person name="Henrissat B."/>
            <person name="Grigoriev I.V."/>
            <person name="Hibbett D.S."/>
            <person name="Martin F."/>
        </authorList>
    </citation>
    <scope>NUCLEOTIDE SEQUENCE [LARGE SCALE GENOMIC DNA]</scope>
    <source>
        <strain evidence="9">FD-334 SS-4</strain>
    </source>
</reference>
<evidence type="ECO:0000256" key="2">
    <source>
        <dbReference type="ARBA" id="ARBA00022448"/>
    </source>
</evidence>
<evidence type="ECO:0000256" key="4">
    <source>
        <dbReference type="SAM" id="MobiDB-lite"/>
    </source>
</evidence>
<evidence type="ECO:0000256" key="3">
    <source>
        <dbReference type="ARBA" id="ARBA00022927"/>
    </source>
</evidence>
<evidence type="ECO:0000313" key="8">
    <source>
        <dbReference type="EMBL" id="KJA16779.1"/>
    </source>
</evidence>
<feature type="domain" description="Mon2 C-terminal" evidence="6">
    <location>
        <begin position="1092"/>
        <end position="1239"/>
    </location>
</feature>
<feature type="domain" description="Mon2 C-terminal" evidence="6">
    <location>
        <begin position="1407"/>
        <end position="1574"/>
    </location>
</feature>
<evidence type="ECO:0000256" key="1">
    <source>
        <dbReference type="ARBA" id="ARBA00008144"/>
    </source>
</evidence>